<comment type="caution">
    <text evidence="1">The sequence shown here is derived from an EMBL/GenBank/DDBJ whole genome shotgun (WGS) entry which is preliminary data.</text>
</comment>
<sequence length="59" mass="6765">MLYEVDFVVKTGDIHSTIRTAFVEAKSISECREVVDQMVKESSLSLDEKIHTYISEVEQ</sequence>
<keyword evidence="2" id="KW-1185">Reference proteome</keyword>
<dbReference type="Proteomes" id="UP001596170">
    <property type="component" value="Unassembled WGS sequence"/>
</dbReference>
<dbReference type="RefSeq" id="WP_377732416.1">
    <property type="nucleotide sequence ID" value="NZ_JBHSRI010000002.1"/>
</dbReference>
<evidence type="ECO:0000313" key="1">
    <source>
        <dbReference type="EMBL" id="MFC6038400.1"/>
    </source>
</evidence>
<evidence type="ECO:0000313" key="2">
    <source>
        <dbReference type="Proteomes" id="UP001596170"/>
    </source>
</evidence>
<name>A0ABW1L457_9BACL</name>
<reference evidence="2" key="1">
    <citation type="journal article" date="2019" name="Int. J. Syst. Evol. Microbiol.">
        <title>The Global Catalogue of Microorganisms (GCM) 10K type strain sequencing project: providing services to taxonomists for standard genome sequencing and annotation.</title>
        <authorList>
            <consortium name="The Broad Institute Genomics Platform"/>
            <consortium name="The Broad Institute Genome Sequencing Center for Infectious Disease"/>
            <person name="Wu L."/>
            <person name="Ma J."/>
        </authorList>
    </citation>
    <scope>NUCLEOTIDE SEQUENCE [LARGE SCALE GENOMIC DNA]</scope>
    <source>
        <strain evidence="2">CCUG 54527</strain>
    </source>
</reference>
<organism evidence="1 2">
    <name type="scientific">Paenisporosarcina macmurdoensis</name>
    <dbReference type="NCBI Taxonomy" id="212659"/>
    <lineage>
        <taxon>Bacteria</taxon>
        <taxon>Bacillati</taxon>
        <taxon>Bacillota</taxon>
        <taxon>Bacilli</taxon>
        <taxon>Bacillales</taxon>
        <taxon>Caryophanaceae</taxon>
        <taxon>Paenisporosarcina</taxon>
    </lineage>
</organism>
<dbReference type="EMBL" id="JBHSRI010000002">
    <property type="protein sequence ID" value="MFC6038400.1"/>
    <property type="molecule type" value="Genomic_DNA"/>
</dbReference>
<accession>A0ABW1L457</accession>
<protein>
    <submittedName>
        <fullName evidence="1">Uncharacterized protein</fullName>
    </submittedName>
</protein>
<gene>
    <name evidence="1" type="ORF">ACFPYN_02925</name>
</gene>
<proteinExistence type="predicted"/>